<keyword evidence="3" id="KW-1185">Reference proteome</keyword>
<evidence type="ECO:0000313" key="3">
    <source>
        <dbReference type="Proteomes" id="UP001595539"/>
    </source>
</evidence>
<dbReference type="RefSeq" id="WP_265501412.1">
    <property type="nucleotide sequence ID" value="NZ_JBHRXY010000071.1"/>
</dbReference>
<protein>
    <submittedName>
        <fullName evidence="2">DUF6915 family protein</fullName>
    </submittedName>
</protein>
<name>A0ABV7UB48_9RHOB</name>
<feature type="domain" description="DUF6915" evidence="1">
    <location>
        <begin position="2"/>
        <end position="103"/>
    </location>
</feature>
<dbReference type="EMBL" id="JBHRXY010000071">
    <property type="protein sequence ID" value="MFC3632106.1"/>
    <property type="molecule type" value="Genomic_DNA"/>
</dbReference>
<proteinExistence type="predicted"/>
<evidence type="ECO:0000259" key="1">
    <source>
        <dbReference type="Pfam" id="PF21866"/>
    </source>
</evidence>
<comment type="caution">
    <text evidence="2">The sequence shown here is derived from an EMBL/GenBank/DDBJ whole genome shotgun (WGS) entry which is preliminary data.</text>
</comment>
<accession>A0ABV7UB48</accession>
<reference evidence="3" key="1">
    <citation type="journal article" date="2019" name="Int. J. Syst. Evol. Microbiol.">
        <title>The Global Catalogue of Microorganisms (GCM) 10K type strain sequencing project: providing services to taxonomists for standard genome sequencing and annotation.</title>
        <authorList>
            <consortium name="The Broad Institute Genomics Platform"/>
            <consortium name="The Broad Institute Genome Sequencing Center for Infectious Disease"/>
            <person name="Wu L."/>
            <person name="Ma J."/>
        </authorList>
    </citation>
    <scope>NUCLEOTIDE SEQUENCE [LARGE SCALE GENOMIC DNA]</scope>
    <source>
        <strain evidence="3">KCTC 42473</strain>
    </source>
</reference>
<evidence type="ECO:0000313" key="2">
    <source>
        <dbReference type="EMBL" id="MFC3632106.1"/>
    </source>
</evidence>
<dbReference type="Proteomes" id="UP001595539">
    <property type="component" value="Unassembled WGS sequence"/>
</dbReference>
<sequence length="124" mass="14020">MAHPYHHALSSVRSWGGSIEEYLAVHAWFDGSKEILADFRHRALRHHAEGIFMSERLFGTTLTLASGRQIPTRWIGEQHVREDLGHIPSFADWARAIRPEPWMGRSQALDLVVDPALATRGGRS</sequence>
<gene>
    <name evidence="2" type="ORF">ACFOM8_22100</name>
</gene>
<dbReference type="InterPro" id="IPR054061">
    <property type="entry name" value="DUF6915"/>
</dbReference>
<organism evidence="2 3">
    <name type="scientific">Paracoccus angustae</name>
    <dbReference type="NCBI Taxonomy" id="1671480"/>
    <lineage>
        <taxon>Bacteria</taxon>
        <taxon>Pseudomonadati</taxon>
        <taxon>Pseudomonadota</taxon>
        <taxon>Alphaproteobacteria</taxon>
        <taxon>Rhodobacterales</taxon>
        <taxon>Paracoccaceae</taxon>
        <taxon>Paracoccus</taxon>
    </lineage>
</organism>
<dbReference type="Pfam" id="PF21866">
    <property type="entry name" value="DUF6915"/>
    <property type="match status" value="1"/>
</dbReference>